<protein>
    <submittedName>
        <fullName evidence="1">4a-hydroxytetrahydrobiopterin dehydratase</fullName>
        <ecNumber evidence="1">4.2.1.96</ecNumber>
    </submittedName>
</protein>
<organism evidence="1 2">
    <name type="scientific">Candidatus Aramenus sulfurataquae</name>
    <dbReference type="NCBI Taxonomy" id="1326980"/>
    <lineage>
        <taxon>Archaea</taxon>
        <taxon>Thermoproteota</taxon>
        <taxon>Thermoprotei</taxon>
        <taxon>Sulfolobales</taxon>
        <taxon>Sulfolobaceae</taxon>
        <taxon>Candidatus Aramenus</taxon>
    </lineage>
</organism>
<evidence type="ECO:0000313" key="2">
    <source>
        <dbReference type="Proteomes" id="UP000053480"/>
    </source>
</evidence>
<sequence length="97" mass="11166">MKKLSEEEINQALKGLSGWRLEGNKIRKEFKFNDFKQSIQFLNLVQPVADGLNHHPDVCVYYNRVIVELTTHDVGGLTNLDFELAQKLDDLSNYVKS</sequence>
<proteinExistence type="predicted"/>
<comment type="caution">
    <text evidence="1">The sequence shown here is derived from an EMBL/GenBank/DDBJ whole genome shotgun (WGS) entry which is preliminary data.</text>
</comment>
<dbReference type="EC" id="4.2.1.96" evidence="1"/>
<dbReference type="EMBL" id="JZWS03000003">
    <property type="protein sequence ID" value="MEW9491271.1"/>
    <property type="molecule type" value="Genomic_DNA"/>
</dbReference>
<evidence type="ECO:0000313" key="1">
    <source>
        <dbReference type="EMBL" id="MEW9491271.1"/>
    </source>
</evidence>
<keyword evidence="1" id="KW-0456">Lyase</keyword>
<gene>
    <name evidence="1" type="ORF">TQ35_0003590</name>
</gene>
<reference evidence="1" key="1">
    <citation type="submission" date="2024-07" db="EMBL/GenBank/DDBJ databases">
        <title>Metagenome and Metagenome-Assembled Genomes of Archaea from a hot spring from the geothermal field of Los Azufres, Mexico.</title>
        <authorList>
            <person name="Marin-Paredes R."/>
            <person name="Martinez-Romero E."/>
            <person name="Servin-Garciduenas L.E."/>
        </authorList>
    </citation>
    <scope>NUCLEOTIDE SEQUENCE</scope>
    <source>
        <strain evidence="1">AZ1-454</strain>
    </source>
</reference>
<dbReference type="Proteomes" id="UP000053480">
    <property type="component" value="Unassembled WGS sequence"/>
</dbReference>
<name>A0ACC6TN37_9CREN</name>
<accession>A0ACC6TN37</accession>